<comment type="caution">
    <text evidence="1">The sequence shown here is derived from an EMBL/GenBank/DDBJ whole genome shotgun (WGS) entry which is preliminary data.</text>
</comment>
<organism evidence="1 2">
    <name type="scientific">Micromonospora rosaria</name>
    <dbReference type="NCBI Taxonomy" id="47874"/>
    <lineage>
        <taxon>Bacteria</taxon>
        <taxon>Bacillati</taxon>
        <taxon>Actinomycetota</taxon>
        <taxon>Actinomycetes</taxon>
        <taxon>Micromonosporales</taxon>
        <taxon>Micromonosporaceae</taxon>
        <taxon>Micromonospora</taxon>
    </lineage>
</organism>
<dbReference type="Proteomes" id="UP000070620">
    <property type="component" value="Unassembled WGS sequence"/>
</dbReference>
<sequence length="107" mass="11850">MSGCLRLQSSRYLPQSISVSSRSGRDRDQPARVTEVATPTVPVNLTSVGFSPDSSTLYIAEGRQLILLDPNIDSLTRRLCEAAGAPLSPRQWRQYFPGTPYDPPCRR</sequence>
<dbReference type="AlphaFoldDB" id="A0A136PXF2"/>
<keyword evidence="2" id="KW-1185">Reference proteome</keyword>
<name>A0A136PXF2_9ACTN</name>
<evidence type="ECO:0000313" key="2">
    <source>
        <dbReference type="Proteomes" id="UP000070620"/>
    </source>
</evidence>
<proteinExistence type="predicted"/>
<evidence type="ECO:0000313" key="1">
    <source>
        <dbReference type="EMBL" id="KXK63063.1"/>
    </source>
</evidence>
<protein>
    <submittedName>
        <fullName evidence="1">Uncharacterized protein</fullName>
    </submittedName>
</protein>
<reference evidence="1 2" key="1">
    <citation type="submission" date="2016-01" db="EMBL/GenBank/DDBJ databases">
        <title>Whole genome sequence and analysis of Micromonospora rosaria DSM 803, which can produce antibacterial substance rosamicin.</title>
        <authorList>
            <person name="Yang H."/>
            <person name="He X."/>
            <person name="Zhu D."/>
        </authorList>
    </citation>
    <scope>NUCLEOTIDE SEQUENCE [LARGE SCALE GENOMIC DNA]</scope>
    <source>
        <strain evidence="1 2">DSM 803</strain>
    </source>
</reference>
<dbReference type="EMBL" id="LRQV01000010">
    <property type="protein sequence ID" value="KXK63063.1"/>
    <property type="molecule type" value="Genomic_DNA"/>
</dbReference>
<gene>
    <name evidence="1" type="ORF">AWW66_05315</name>
</gene>
<accession>A0A136PXF2</accession>